<keyword evidence="1" id="KW-0472">Membrane</keyword>
<keyword evidence="1" id="KW-1133">Transmembrane helix</keyword>
<reference evidence="2 3" key="1">
    <citation type="submission" date="2014-03" db="EMBL/GenBank/DDBJ databases">
        <title>Draft genome of the hookworm Oesophagostomum dentatum.</title>
        <authorList>
            <person name="Mitreva M."/>
        </authorList>
    </citation>
    <scope>NUCLEOTIDE SEQUENCE [LARGE SCALE GENOMIC DNA]</scope>
    <source>
        <strain evidence="2 3">OD-Hann</strain>
    </source>
</reference>
<proteinExistence type="predicted"/>
<protein>
    <submittedName>
        <fullName evidence="2">Uncharacterized protein</fullName>
    </submittedName>
</protein>
<dbReference type="Proteomes" id="UP000053660">
    <property type="component" value="Unassembled WGS sequence"/>
</dbReference>
<gene>
    <name evidence="2" type="ORF">OESDEN_03378</name>
</gene>
<evidence type="ECO:0000256" key="1">
    <source>
        <dbReference type="SAM" id="Phobius"/>
    </source>
</evidence>
<keyword evidence="3" id="KW-1185">Reference proteome</keyword>
<evidence type="ECO:0000313" key="3">
    <source>
        <dbReference type="Proteomes" id="UP000053660"/>
    </source>
</evidence>
<sequence length="57" mass="6773">MRSEQLISVYFSTSYVIGNPLFAFSVPVQRRFKLFPRFAGYQGSRMREHRLNLCQNQ</sequence>
<feature type="transmembrane region" description="Helical" evidence="1">
    <location>
        <begin position="6"/>
        <end position="28"/>
    </location>
</feature>
<dbReference type="AlphaFoldDB" id="A0A0B1TGM1"/>
<keyword evidence="1" id="KW-0812">Transmembrane</keyword>
<organism evidence="2 3">
    <name type="scientific">Oesophagostomum dentatum</name>
    <name type="common">Nodular worm</name>
    <dbReference type="NCBI Taxonomy" id="61180"/>
    <lineage>
        <taxon>Eukaryota</taxon>
        <taxon>Metazoa</taxon>
        <taxon>Ecdysozoa</taxon>
        <taxon>Nematoda</taxon>
        <taxon>Chromadorea</taxon>
        <taxon>Rhabditida</taxon>
        <taxon>Rhabditina</taxon>
        <taxon>Rhabditomorpha</taxon>
        <taxon>Strongyloidea</taxon>
        <taxon>Strongylidae</taxon>
        <taxon>Oesophagostomum</taxon>
    </lineage>
</organism>
<accession>A0A0B1TGM1</accession>
<name>A0A0B1TGM1_OESDE</name>
<evidence type="ECO:0000313" key="2">
    <source>
        <dbReference type="EMBL" id="KHJ96658.1"/>
    </source>
</evidence>
<dbReference type="EMBL" id="KN549615">
    <property type="protein sequence ID" value="KHJ96658.1"/>
    <property type="molecule type" value="Genomic_DNA"/>
</dbReference>